<evidence type="ECO:0000256" key="1">
    <source>
        <dbReference type="ARBA" id="ARBA00004442"/>
    </source>
</evidence>
<evidence type="ECO:0000256" key="3">
    <source>
        <dbReference type="ARBA" id="ARBA00023136"/>
    </source>
</evidence>
<gene>
    <name evidence="8" type="ORF">E8M01_11120</name>
</gene>
<evidence type="ECO:0000256" key="6">
    <source>
        <dbReference type="SAM" id="SignalP"/>
    </source>
</evidence>
<reference evidence="8 9" key="1">
    <citation type="submission" date="2019-04" db="EMBL/GenBank/DDBJ databases">
        <title>Phreatobacter aquaticus sp. nov.</title>
        <authorList>
            <person name="Choi A."/>
        </authorList>
    </citation>
    <scope>NUCLEOTIDE SEQUENCE [LARGE SCALE GENOMIC DNA]</scope>
    <source>
        <strain evidence="8 9">KCTC 52518</strain>
    </source>
</reference>
<keyword evidence="2 6" id="KW-0732">Signal</keyword>
<feature type="chain" id="PRO_5020842876" evidence="6">
    <location>
        <begin position="21"/>
        <end position="222"/>
    </location>
</feature>
<dbReference type="KEGG" id="pstg:E8M01_11120"/>
<protein>
    <submittedName>
        <fullName evidence="8">Porin family protein</fullName>
    </submittedName>
</protein>
<dbReference type="EMBL" id="CP039690">
    <property type="protein sequence ID" value="QCI64722.1"/>
    <property type="molecule type" value="Genomic_DNA"/>
</dbReference>
<dbReference type="InterPro" id="IPR051692">
    <property type="entry name" value="OMP-like"/>
</dbReference>
<evidence type="ECO:0000259" key="7">
    <source>
        <dbReference type="Pfam" id="PF13505"/>
    </source>
</evidence>
<feature type="domain" description="Outer membrane protein beta-barrel" evidence="7">
    <location>
        <begin position="35"/>
        <end position="222"/>
    </location>
</feature>
<dbReference type="Proteomes" id="UP000298781">
    <property type="component" value="Chromosome"/>
</dbReference>
<dbReference type="Gene3D" id="2.40.160.20">
    <property type="match status" value="1"/>
</dbReference>
<evidence type="ECO:0000313" key="8">
    <source>
        <dbReference type="EMBL" id="QCI64722.1"/>
    </source>
</evidence>
<dbReference type="Pfam" id="PF13505">
    <property type="entry name" value="OMP_b-brl"/>
    <property type="match status" value="1"/>
</dbReference>
<proteinExistence type="inferred from homology"/>
<comment type="similarity">
    <text evidence="5">Belongs to the Omp25/RopB family.</text>
</comment>
<organism evidence="8 9">
    <name type="scientific">Phreatobacter stygius</name>
    <dbReference type="NCBI Taxonomy" id="1940610"/>
    <lineage>
        <taxon>Bacteria</taxon>
        <taxon>Pseudomonadati</taxon>
        <taxon>Pseudomonadota</taxon>
        <taxon>Alphaproteobacteria</taxon>
        <taxon>Hyphomicrobiales</taxon>
        <taxon>Phreatobacteraceae</taxon>
        <taxon>Phreatobacter</taxon>
    </lineage>
</organism>
<dbReference type="AlphaFoldDB" id="A0A4D7B9L8"/>
<dbReference type="RefSeq" id="WP_136960173.1">
    <property type="nucleotide sequence ID" value="NZ_CP039690.1"/>
</dbReference>
<accession>A0A4D7B9L8</accession>
<sequence length="222" mass="24018">MKKIIWAAATAAVLATPAFAADLPRRGPYPEAVYVPVAPAGIWTGFYVGANIGANFSSSFNNNAGYSLGGASGFTGGLQAGYDYQINRFVVGIVGDVNYSSINRRYVDTQPTDVRTSMNWNGSIRARLGYAVQDNMLLYATAGLALGNVRASETIPGNFSQSKMLTGWTAGVGGEYAFTRNWTALLEYRYTSLQKATYTALTDVPRIGFEGHQIRTGINYRF</sequence>
<evidence type="ECO:0000313" key="9">
    <source>
        <dbReference type="Proteomes" id="UP000298781"/>
    </source>
</evidence>
<dbReference type="PANTHER" id="PTHR34001">
    <property type="entry name" value="BLL7405 PROTEIN"/>
    <property type="match status" value="1"/>
</dbReference>
<dbReference type="InterPro" id="IPR027385">
    <property type="entry name" value="Beta-barrel_OMP"/>
</dbReference>
<dbReference type="InterPro" id="IPR011250">
    <property type="entry name" value="OMP/PagP_B-barrel"/>
</dbReference>
<keyword evidence="9" id="KW-1185">Reference proteome</keyword>
<evidence type="ECO:0000256" key="4">
    <source>
        <dbReference type="ARBA" id="ARBA00023237"/>
    </source>
</evidence>
<comment type="subcellular location">
    <subcellularLocation>
        <location evidence="1">Cell outer membrane</location>
    </subcellularLocation>
</comment>
<dbReference type="PANTHER" id="PTHR34001:SF3">
    <property type="entry name" value="BLL7405 PROTEIN"/>
    <property type="match status" value="1"/>
</dbReference>
<dbReference type="SUPFAM" id="SSF56925">
    <property type="entry name" value="OMPA-like"/>
    <property type="match status" value="1"/>
</dbReference>
<name>A0A4D7B9L8_9HYPH</name>
<dbReference type="GO" id="GO:0009279">
    <property type="term" value="C:cell outer membrane"/>
    <property type="evidence" value="ECO:0007669"/>
    <property type="project" value="UniProtKB-SubCell"/>
</dbReference>
<evidence type="ECO:0000256" key="2">
    <source>
        <dbReference type="ARBA" id="ARBA00022729"/>
    </source>
</evidence>
<feature type="signal peptide" evidence="6">
    <location>
        <begin position="1"/>
        <end position="20"/>
    </location>
</feature>
<dbReference type="OrthoDB" id="9815357at2"/>
<evidence type="ECO:0000256" key="5">
    <source>
        <dbReference type="ARBA" id="ARBA00038306"/>
    </source>
</evidence>
<keyword evidence="3" id="KW-0472">Membrane</keyword>
<keyword evidence="4" id="KW-0998">Cell outer membrane</keyword>